<reference evidence="1 2" key="1">
    <citation type="submission" date="2018-08" db="EMBL/GenBank/DDBJ databases">
        <authorList>
            <person name="Laetsch R D."/>
            <person name="Stevens L."/>
            <person name="Kumar S."/>
            <person name="Blaxter L. M."/>
        </authorList>
    </citation>
    <scope>NUCLEOTIDE SEQUENCE [LARGE SCALE GENOMIC DNA]</scope>
</reference>
<dbReference type="AlphaFoldDB" id="A0A498S6M5"/>
<accession>A0A498S6M5</accession>
<dbReference type="EMBL" id="UPTC01000188">
    <property type="protein sequence ID" value="VBB27151.1"/>
    <property type="molecule type" value="Genomic_DNA"/>
</dbReference>
<keyword evidence="2" id="KW-1185">Reference proteome</keyword>
<organism evidence="1 2">
    <name type="scientific">Acanthocheilonema viteae</name>
    <name type="common">Filarial nematode worm</name>
    <name type="synonym">Dipetalonema viteae</name>
    <dbReference type="NCBI Taxonomy" id="6277"/>
    <lineage>
        <taxon>Eukaryota</taxon>
        <taxon>Metazoa</taxon>
        <taxon>Ecdysozoa</taxon>
        <taxon>Nematoda</taxon>
        <taxon>Chromadorea</taxon>
        <taxon>Rhabditida</taxon>
        <taxon>Spirurina</taxon>
        <taxon>Spiruromorpha</taxon>
        <taxon>Filarioidea</taxon>
        <taxon>Onchocercidae</taxon>
        <taxon>Acanthocheilonema</taxon>
    </lineage>
</organism>
<sequence>MFFQADPCPLLSASDIHFCAVQGHDYRQRCTMSEMMQSETILDASCFPCFERFENIKGCFWRWAQRRHQLAEISEIHESKMNCGRMTQLNIEQSPSPFTNYR</sequence>
<evidence type="ECO:0000313" key="2">
    <source>
        <dbReference type="Proteomes" id="UP000276991"/>
    </source>
</evidence>
<dbReference type="OrthoDB" id="5843172at2759"/>
<protein>
    <submittedName>
        <fullName evidence="1">Uncharacterized protein</fullName>
    </submittedName>
</protein>
<dbReference type="Proteomes" id="UP000276991">
    <property type="component" value="Unassembled WGS sequence"/>
</dbReference>
<evidence type="ECO:0000313" key="1">
    <source>
        <dbReference type="EMBL" id="VBB27151.1"/>
    </source>
</evidence>
<gene>
    <name evidence="1" type="ORF">NAV_LOCUS1981</name>
</gene>
<dbReference type="STRING" id="6277.A0A498S6M5"/>
<name>A0A498S6M5_ACAVI</name>
<proteinExistence type="predicted"/>